<dbReference type="AlphaFoldDB" id="X0S561"/>
<dbReference type="PANTHER" id="PTHR13812">
    <property type="entry name" value="KETIMINE REDUCTASE MU-CRYSTALLIN"/>
    <property type="match status" value="1"/>
</dbReference>
<organism evidence="1">
    <name type="scientific">marine sediment metagenome</name>
    <dbReference type="NCBI Taxonomy" id="412755"/>
    <lineage>
        <taxon>unclassified sequences</taxon>
        <taxon>metagenomes</taxon>
        <taxon>ecological metagenomes</taxon>
    </lineage>
</organism>
<comment type="caution">
    <text evidence="1">The sequence shown here is derived from an EMBL/GenBank/DDBJ whole genome shotgun (WGS) entry which is preliminary data.</text>
</comment>
<dbReference type="InterPro" id="IPR023401">
    <property type="entry name" value="ODC_N"/>
</dbReference>
<accession>X0S561</accession>
<dbReference type="GO" id="GO:0005737">
    <property type="term" value="C:cytoplasm"/>
    <property type="evidence" value="ECO:0007669"/>
    <property type="project" value="TreeGrafter"/>
</dbReference>
<dbReference type="PIRSF" id="PIRSF001439">
    <property type="entry name" value="CryM"/>
    <property type="match status" value="1"/>
</dbReference>
<dbReference type="PANTHER" id="PTHR13812:SF19">
    <property type="entry name" value="KETIMINE REDUCTASE MU-CRYSTALLIN"/>
    <property type="match status" value="1"/>
</dbReference>
<evidence type="ECO:0008006" key="2">
    <source>
        <dbReference type="Google" id="ProtNLM"/>
    </source>
</evidence>
<sequence>MSKVRILNEGTIKELLDIKNVIEVVKQVYTLKNSNQADLFPIITHIFESGKADMDIKAGHLKGEANVFGLKLVSWFGENNKKGLPDVIGTIMVFDGRTGIPLGILSAEHITCMRTGSAGAIGSRYLARKDSENLLMVGAGHQAFFQIAAGLTVLNNIKKVAVYDPINYKFAVDFCNKVKLRLKNEILSKYKDDKIYSEKLSKKFNITFVATDDIEKSTGQADIIVTATPSRKPLIKREWVKKGTHFTCIGSDMEGKQEIDENIFSMARVFADDINQAANVGETEIPIIKGIITKESIIGEIGEVILGKVPGRVSKDDITIFDSTGIAHQDLLTADYLIKIAKEKGLGTIVEL</sequence>
<dbReference type="SUPFAM" id="SSF51735">
    <property type="entry name" value="NAD(P)-binding Rossmann-fold domains"/>
    <property type="match status" value="1"/>
</dbReference>
<dbReference type="Gene3D" id="3.30.1780.10">
    <property type="entry name" value="ornithine cyclodeaminase, domain 1"/>
    <property type="match status" value="1"/>
</dbReference>
<proteinExistence type="predicted"/>
<dbReference type="InterPro" id="IPR003462">
    <property type="entry name" value="ODC_Mu_crystall"/>
</dbReference>
<dbReference type="Gene3D" id="3.40.50.720">
    <property type="entry name" value="NAD(P)-binding Rossmann-like Domain"/>
    <property type="match status" value="1"/>
</dbReference>
<dbReference type="Pfam" id="PF02423">
    <property type="entry name" value="OCD_Mu_crystall"/>
    <property type="match status" value="2"/>
</dbReference>
<dbReference type="EMBL" id="BARS01000360">
    <property type="protein sequence ID" value="GAF76149.1"/>
    <property type="molecule type" value="Genomic_DNA"/>
</dbReference>
<gene>
    <name evidence="1" type="ORF">S01H1_00922</name>
</gene>
<reference evidence="1" key="1">
    <citation type="journal article" date="2014" name="Front. Microbiol.">
        <title>High frequency of phylogenetically diverse reductive dehalogenase-homologous genes in deep subseafloor sedimentary metagenomes.</title>
        <authorList>
            <person name="Kawai M."/>
            <person name="Futagami T."/>
            <person name="Toyoda A."/>
            <person name="Takaki Y."/>
            <person name="Nishi S."/>
            <person name="Hori S."/>
            <person name="Arai W."/>
            <person name="Tsubouchi T."/>
            <person name="Morono Y."/>
            <person name="Uchiyama I."/>
            <person name="Ito T."/>
            <person name="Fujiyama A."/>
            <person name="Inagaki F."/>
            <person name="Takami H."/>
        </authorList>
    </citation>
    <scope>NUCLEOTIDE SEQUENCE</scope>
    <source>
        <strain evidence="1">Expedition CK06-06</strain>
    </source>
</reference>
<dbReference type="InterPro" id="IPR036291">
    <property type="entry name" value="NAD(P)-bd_dom_sf"/>
</dbReference>
<protein>
    <recommendedName>
        <fullName evidence="2">Ornithine cyclodeaminase</fullName>
    </recommendedName>
</protein>
<evidence type="ECO:0000313" key="1">
    <source>
        <dbReference type="EMBL" id="GAF76149.1"/>
    </source>
</evidence>
<name>X0S561_9ZZZZ</name>